<dbReference type="Proteomes" id="UP000315540">
    <property type="component" value="Unassembled WGS sequence"/>
</dbReference>
<sequence>MKNTLIYIILLLPCIIFAQDSTEWISTEGIIKDIEIKRSGRRVREMALVAFQTKNGESMTTYVQLNRIPLLGSLKSKGDTINVNYDKNNPAIAQTDTGKFISQYGLYILIGLGIIFSLKNVLRAIKFKNINGQNT</sequence>
<dbReference type="EMBL" id="VFWZ01000011">
    <property type="protein sequence ID" value="TPN81221.1"/>
    <property type="molecule type" value="Genomic_DNA"/>
</dbReference>
<keyword evidence="1" id="KW-1133">Transmembrane helix</keyword>
<keyword evidence="3" id="KW-1185">Reference proteome</keyword>
<evidence type="ECO:0000313" key="3">
    <source>
        <dbReference type="Proteomes" id="UP000315540"/>
    </source>
</evidence>
<name>A0A504J4W7_9FLAO</name>
<dbReference type="AlphaFoldDB" id="A0A504J4W7"/>
<organism evidence="2 3">
    <name type="scientific">Aquimarina algicola</name>
    <dbReference type="NCBI Taxonomy" id="2589995"/>
    <lineage>
        <taxon>Bacteria</taxon>
        <taxon>Pseudomonadati</taxon>
        <taxon>Bacteroidota</taxon>
        <taxon>Flavobacteriia</taxon>
        <taxon>Flavobacteriales</taxon>
        <taxon>Flavobacteriaceae</taxon>
        <taxon>Aquimarina</taxon>
    </lineage>
</organism>
<proteinExistence type="predicted"/>
<gene>
    <name evidence="2" type="ORF">FHK87_24875</name>
</gene>
<keyword evidence="1" id="KW-0472">Membrane</keyword>
<dbReference type="OrthoDB" id="1453863at2"/>
<comment type="caution">
    <text evidence="2">The sequence shown here is derived from an EMBL/GenBank/DDBJ whole genome shotgun (WGS) entry which is preliminary data.</text>
</comment>
<evidence type="ECO:0008006" key="4">
    <source>
        <dbReference type="Google" id="ProtNLM"/>
    </source>
</evidence>
<reference evidence="2 3" key="1">
    <citation type="submission" date="2019-06" db="EMBL/GenBank/DDBJ databases">
        <authorList>
            <person name="Meng X."/>
        </authorList>
    </citation>
    <scope>NUCLEOTIDE SEQUENCE [LARGE SCALE GENOMIC DNA]</scope>
    <source>
        <strain evidence="2 3">M625</strain>
    </source>
</reference>
<dbReference type="RefSeq" id="WP_140597595.1">
    <property type="nucleotide sequence ID" value="NZ_VFWZ01000011.1"/>
</dbReference>
<evidence type="ECO:0000313" key="2">
    <source>
        <dbReference type="EMBL" id="TPN81221.1"/>
    </source>
</evidence>
<evidence type="ECO:0000256" key="1">
    <source>
        <dbReference type="SAM" id="Phobius"/>
    </source>
</evidence>
<keyword evidence="1" id="KW-0812">Transmembrane</keyword>
<accession>A0A504J4W7</accession>
<feature type="transmembrane region" description="Helical" evidence="1">
    <location>
        <begin position="104"/>
        <end position="122"/>
    </location>
</feature>
<protein>
    <recommendedName>
        <fullName evidence="4">DUF3592 domain-containing protein</fullName>
    </recommendedName>
</protein>